<dbReference type="InterPro" id="IPR051316">
    <property type="entry name" value="Zinc-reg_GTPase_activator"/>
</dbReference>
<evidence type="ECO:0000313" key="8">
    <source>
        <dbReference type="EMBL" id="CAK0902813.1"/>
    </source>
</evidence>
<evidence type="ECO:0000256" key="2">
    <source>
        <dbReference type="ARBA" id="ARBA00022801"/>
    </source>
</evidence>
<keyword evidence="1" id="KW-0547">Nucleotide-binding</keyword>
<dbReference type="Proteomes" id="UP001189429">
    <property type="component" value="Unassembled WGS sequence"/>
</dbReference>
<dbReference type="Gene3D" id="3.40.50.300">
    <property type="entry name" value="P-loop containing nucleotide triphosphate hydrolases"/>
    <property type="match status" value="1"/>
</dbReference>
<dbReference type="Pfam" id="PF02492">
    <property type="entry name" value="cobW"/>
    <property type="match status" value="1"/>
</dbReference>
<dbReference type="InterPro" id="IPR011629">
    <property type="entry name" value="CobW-like_C"/>
</dbReference>
<feature type="region of interest" description="Disordered" evidence="6">
    <location>
        <begin position="326"/>
        <end position="414"/>
    </location>
</feature>
<evidence type="ECO:0000256" key="1">
    <source>
        <dbReference type="ARBA" id="ARBA00022741"/>
    </source>
</evidence>
<proteinExistence type="inferred from homology"/>
<keyword evidence="3" id="KW-0143">Chaperone</keyword>
<evidence type="ECO:0000256" key="4">
    <source>
        <dbReference type="ARBA" id="ARBA00034320"/>
    </source>
</evidence>
<keyword evidence="9" id="KW-1185">Reference proteome</keyword>
<dbReference type="Gene3D" id="3.30.1220.10">
    <property type="entry name" value="CobW-like, C-terminal domain"/>
    <property type="match status" value="1"/>
</dbReference>
<comment type="catalytic activity">
    <reaction evidence="5">
        <text>GTP + H2O = GDP + phosphate + H(+)</text>
        <dbReference type="Rhea" id="RHEA:19669"/>
        <dbReference type="ChEBI" id="CHEBI:15377"/>
        <dbReference type="ChEBI" id="CHEBI:15378"/>
        <dbReference type="ChEBI" id="CHEBI:37565"/>
        <dbReference type="ChEBI" id="CHEBI:43474"/>
        <dbReference type="ChEBI" id="CHEBI:58189"/>
    </reaction>
    <physiologicalReaction direction="left-to-right" evidence="5">
        <dbReference type="Rhea" id="RHEA:19670"/>
    </physiologicalReaction>
</comment>
<reference evidence="8" key="1">
    <citation type="submission" date="2023-10" db="EMBL/GenBank/DDBJ databases">
        <authorList>
            <person name="Chen Y."/>
            <person name="Shah S."/>
            <person name="Dougan E. K."/>
            <person name="Thang M."/>
            <person name="Chan C."/>
        </authorList>
    </citation>
    <scope>NUCLEOTIDE SEQUENCE [LARGE SCALE GENOMIC DNA]</scope>
</reference>
<dbReference type="Pfam" id="PF07683">
    <property type="entry name" value="CobW_C"/>
    <property type="match status" value="1"/>
</dbReference>
<dbReference type="CDD" id="cd03112">
    <property type="entry name" value="CobW-like"/>
    <property type="match status" value="1"/>
</dbReference>
<gene>
    <name evidence="8" type="ORF">PCOR1329_LOCUS79303</name>
</gene>
<dbReference type="SUPFAM" id="SSF52540">
    <property type="entry name" value="P-loop containing nucleoside triphosphate hydrolases"/>
    <property type="match status" value="1"/>
</dbReference>
<name>A0ABN9XS62_9DINO</name>
<protein>
    <recommendedName>
        <fullName evidence="7">CobW C-terminal domain-containing protein</fullName>
    </recommendedName>
</protein>
<dbReference type="InterPro" id="IPR036627">
    <property type="entry name" value="CobW-likC_sf"/>
</dbReference>
<evidence type="ECO:0000256" key="6">
    <source>
        <dbReference type="SAM" id="MobiDB-lite"/>
    </source>
</evidence>
<dbReference type="SMART" id="SM00833">
    <property type="entry name" value="CobW_C"/>
    <property type="match status" value="1"/>
</dbReference>
<accession>A0ABN9XS62</accession>
<evidence type="ECO:0000313" key="9">
    <source>
        <dbReference type="Proteomes" id="UP001189429"/>
    </source>
</evidence>
<dbReference type="InterPro" id="IPR003495">
    <property type="entry name" value="CobW/HypB/UreG_nucleotide-bd"/>
</dbReference>
<keyword evidence="2" id="KW-0378">Hydrolase</keyword>
<evidence type="ECO:0000256" key="5">
    <source>
        <dbReference type="ARBA" id="ARBA00049117"/>
    </source>
</evidence>
<feature type="domain" description="CobW C-terminal" evidence="7">
    <location>
        <begin position="417"/>
        <end position="514"/>
    </location>
</feature>
<dbReference type="PANTHER" id="PTHR13748:SF62">
    <property type="entry name" value="COBW DOMAIN-CONTAINING PROTEIN"/>
    <property type="match status" value="1"/>
</dbReference>
<sequence length="521" mass="57058">MHGLATAGGWAHAAAALERPPLRFAVGDRVECNCGTWVLGVVVKQWYREPTWSEEKVTPYQIKLDNGTTIYAPFDEDACIRAPRGMHAYGKIPVTVFTGFLGAGKTTLLNHILNNQEGKRYAVIENEFGEVPIDEMLLDSEVGKRKTMESVTVLDNGCLCCTLRDDLAAAMREIVSTVEDRITRGDPNGMIDGILIETTGMADPGPICKTFGADPVVQKYCKIDGVLTMVDARHFLEQLDRERSPGAVNESAQQIAFADKILLNKVDAVDDALLEETTAAIRSINTLAPIRRCSLAQRPDEVPIEELLAIDAFDATKLLEDGRDFDEVLDPDGGAHGHSHGHTEDCSDPACTDSAHGHSHGDGHESSHSAHGHESSHSAHGHESSHSADCTDLECTDSSHEHGHSHSHGASRHDTDIGTMVLEMEGAALDVDRFNAFVRDLLDHKSADLYRYKGVLAVKQKGYTVRYVLQGVHDMMEVSFSGPWPPDRPVKTQVVLIGRKLDREKIREQFSKCSVNMGVVV</sequence>
<evidence type="ECO:0000259" key="7">
    <source>
        <dbReference type="SMART" id="SM00833"/>
    </source>
</evidence>
<evidence type="ECO:0000256" key="3">
    <source>
        <dbReference type="ARBA" id="ARBA00023186"/>
    </source>
</evidence>
<comment type="similarity">
    <text evidence="4">Belongs to the SIMIBI class G3E GTPase family. ZNG1 subfamily.</text>
</comment>
<dbReference type="InterPro" id="IPR027417">
    <property type="entry name" value="P-loop_NTPase"/>
</dbReference>
<dbReference type="PANTHER" id="PTHR13748">
    <property type="entry name" value="COBW-RELATED"/>
    <property type="match status" value="1"/>
</dbReference>
<dbReference type="EMBL" id="CAUYUJ010021123">
    <property type="protein sequence ID" value="CAK0902813.1"/>
    <property type="molecule type" value="Genomic_DNA"/>
</dbReference>
<organism evidence="8 9">
    <name type="scientific">Prorocentrum cordatum</name>
    <dbReference type="NCBI Taxonomy" id="2364126"/>
    <lineage>
        <taxon>Eukaryota</taxon>
        <taxon>Sar</taxon>
        <taxon>Alveolata</taxon>
        <taxon>Dinophyceae</taxon>
        <taxon>Prorocentrales</taxon>
        <taxon>Prorocentraceae</taxon>
        <taxon>Prorocentrum</taxon>
    </lineage>
</organism>
<comment type="caution">
    <text evidence="8">The sequence shown here is derived from an EMBL/GenBank/DDBJ whole genome shotgun (WGS) entry which is preliminary data.</text>
</comment>
<dbReference type="SUPFAM" id="SSF90002">
    <property type="entry name" value="Hypothetical protein YjiA, C-terminal domain"/>
    <property type="match status" value="1"/>
</dbReference>
<feature type="compositionally biased region" description="Basic and acidic residues" evidence="6">
    <location>
        <begin position="355"/>
        <end position="386"/>
    </location>
</feature>